<dbReference type="OrthoDB" id="7294637at2"/>
<evidence type="ECO:0000313" key="3">
    <source>
        <dbReference type="EMBL" id="RYT80970.1"/>
    </source>
</evidence>
<keyword evidence="4" id="KW-1185">Reference proteome</keyword>
<accession>A0A4Q5HF15</accession>
<dbReference type="InterPro" id="IPR036278">
    <property type="entry name" value="Sialidase_sf"/>
</dbReference>
<protein>
    <submittedName>
        <fullName evidence="3">Exo-alpha-sialidase</fullName>
    </submittedName>
</protein>
<sequence>MKKLNILYTMFFIFCATHTVVAQNQELIRISDSLAMIPPLVNTNPGKKYNAKNLDYGMTIGIERTPGGRIWACWVGGGDNANAFFVLAWSDDEGKKWTKTKVVIDPHDESLPLKRRTIVGQLWTDPLGRLWLFFDQAMTYYDGRSGNWYTLCENPDSENPVWSEPVYLGIGCTLQKPTVMSSGEWVLPVSIWPRSRMDILLEKGWKENPLKGAHPELDAKRGAHLMVSTDQGTTWEFRGMVKYPSPSFDEHLTIEKKDGSWWMTARTGVGIWQSYSTDKGFTWTEPEKYQEHVNSRHFILRLKSGNLLLVRHGMPDEQLKSRSHLRAFISTDDGKTWSGNLLLDERSGVSYPTGFQTPDGYIYISYDHQRTREGDVLMARFTEEDILEGKIISERGDLGMRISKPGRVKKSAANIAARKKNKMKK</sequence>
<dbReference type="EMBL" id="RCXO01000008">
    <property type="protein sequence ID" value="RYT80970.1"/>
    <property type="molecule type" value="Genomic_DNA"/>
</dbReference>
<comment type="caution">
    <text evidence="3">The sequence shown here is derived from an EMBL/GenBank/DDBJ whole genome shotgun (WGS) entry which is preliminary data.</text>
</comment>
<evidence type="ECO:0000313" key="4">
    <source>
        <dbReference type="Proteomes" id="UP000291191"/>
    </source>
</evidence>
<dbReference type="InterPro" id="IPR011040">
    <property type="entry name" value="Sialidase"/>
</dbReference>
<dbReference type="PANTHER" id="PTHR43752">
    <property type="entry name" value="BNR/ASP-BOX REPEAT FAMILY PROTEIN"/>
    <property type="match status" value="1"/>
</dbReference>
<dbReference type="RefSeq" id="WP_118216831.1">
    <property type="nucleotide sequence ID" value="NZ_JAQDHL010000013.1"/>
</dbReference>
<name>A0A4Q5HF15_9BACE</name>
<reference evidence="3 4" key="1">
    <citation type="journal article" date="2019" name="Science, e1252229">
        <title>Invertible promoters mediate bacterial phase variation, antibiotic resistance, and host adaptation in the gut.</title>
        <authorList>
            <person name="Jiang X."/>
            <person name="Hall A.B."/>
            <person name="Arthur T.D."/>
            <person name="Plichta D.R."/>
            <person name="Covington C.T."/>
            <person name="Poyet M."/>
            <person name="Crothers J."/>
            <person name="Moses P.L."/>
            <person name="Tolonen A.C."/>
            <person name="Vlamakis H."/>
            <person name="Alm E.J."/>
            <person name="Xavier R.J."/>
        </authorList>
    </citation>
    <scope>NUCLEOTIDE SEQUENCE [LARGE SCALE GENOMIC DNA]</scope>
    <source>
        <strain evidence="4">bf_0095</strain>
    </source>
</reference>
<dbReference type="CDD" id="cd15482">
    <property type="entry name" value="Sialidase_non-viral"/>
    <property type="match status" value="1"/>
</dbReference>
<dbReference type="AlphaFoldDB" id="A0A4Q5HF15"/>
<proteinExistence type="predicted"/>
<gene>
    <name evidence="3" type="ORF">EAJ06_08105</name>
</gene>
<organism evidence="3 4">
    <name type="scientific">Bacteroides intestinalis</name>
    <dbReference type="NCBI Taxonomy" id="329854"/>
    <lineage>
        <taxon>Bacteria</taxon>
        <taxon>Pseudomonadati</taxon>
        <taxon>Bacteroidota</taxon>
        <taxon>Bacteroidia</taxon>
        <taxon>Bacteroidales</taxon>
        <taxon>Bacteroidaceae</taxon>
        <taxon>Bacteroides</taxon>
    </lineage>
</organism>
<dbReference type="Gene3D" id="2.120.10.10">
    <property type="match status" value="1"/>
</dbReference>
<dbReference type="Pfam" id="PF13088">
    <property type="entry name" value="BNR_2"/>
    <property type="match status" value="1"/>
</dbReference>
<feature type="chain" id="PRO_5020845414" evidence="1">
    <location>
        <begin position="23"/>
        <end position="425"/>
    </location>
</feature>
<dbReference type="SUPFAM" id="SSF50939">
    <property type="entry name" value="Sialidases"/>
    <property type="match status" value="1"/>
</dbReference>
<dbReference type="PANTHER" id="PTHR43752:SF2">
    <property type="entry name" value="BNR_ASP-BOX REPEAT FAMILY PROTEIN"/>
    <property type="match status" value="1"/>
</dbReference>
<feature type="domain" description="Sialidase" evidence="2">
    <location>
        <begin position="68"/>
        <end position="364"/>
    </location>
</feature>
<dbReference type="Proteomes" id="UP000291191">
    <property type="component" value="Unassembled WGS sequence"/>
</dbReference>
<evidence type="ECO:0000256" key="1">
    <source>
        <dbReference type="SAM" id="SignalP"/>
    </source>
</evidence>
<keyword evidence="1" id="KW-0732">Signal</keyword>
<evidence type="ECO:0000259" key="2">
    <source>
        <dbReference type="Pfam" id="PF13088"/>
    </source>
</evidence>
<feature type="signal peptide" evidence="1">
    <location>
        <begin position="1"/>
        <end position="22"/>
    </location>
</feature>